<evidence type="ECO:0000256" key="2">
    <source>
        <dbReference type="ARBA" id="ARBA00022692"/>
    </source>
</evidence>
<evidence type="ECO:0000256" key="4">
    <source>
        <dbReference type="ARBA" id="ARBA00023136"/>
    </source>
</evidence>
<dbReference type="Pfam" id="PF20684">
    <property type="entry name" value="Fung_rhodopsin"/>
    <property type="match status" value="1"/>
</dbReference>
<keyword evidence="2 6" id="KW-0812">Transmembrane</keyword>
<evidence type="ECO:0000256" key="3">
    <source>
        <dbReference type="ARBA" id="ARBA00022989"/>
    </source>
</evidence>
<dbReference type="AlphaFoldDB" id="A0A163F4F0"/>
<dbReference type="PANTHER" id="PTHR33048">
    <property type="entry name" value="PTH11-LIKE INTEGRAL MEMBRANE PROTEIN (AFU_ORTHOLOGUE AFUA_5G11245)"/>
    <property type="match status" value="1"/>
</dbReference>
<feature type="transmembrane region" description="Helical" evidence="6">
    <location>
        <begin position="114"/>
        <end position="135"/>
    </location>
</feature>
<dbReference type="InterPro" id="IPR049326">
    <property type="entry name" value="Rhodopsin_dom_fungi"/>
</dbReference>
<keyword evidence="9" id="KW-1185">Reference proteome</keyword>
<protein>
    <recommendedName>
        <fullName evidence="7">Rhodopsin domain-containing protein</fullName>
    </recommendedName>
</protein>
<dbReference type="Proteomes" id="UP000076837">
    <property type="component" value="Unassembled WGS sequence"/>
</dbReference>
<dbReference type="PANTHER" id="PTHR33048:SF47">
    <property type="entry name" value="INTEGRAL MEMBRANE PROTEIN-RELATED"/>
    <property type="match status" value="1"/>
</dbReference>
<feature type="transmembrane region" description="Helical" evidence="6">
    <location>
        <begin position="79"/>
        <end position="102"/>
    </location>
</feature>
<gene>
    <name evidence="8" type="ORF">ST47_g4718</name>
</gene>
<feature type="transmembrane region" description="Helical" evidence="6">
    <location>
        <begin position="6"/>
        <end position="25"/>
    </location>
</feature>
<dbReference type="GO" id="GO:0016020">
    <property type="term" value="C:membrane"/>
    <property type="evidence" value="ECO:0007669"/>
    <property type="project" value="UniProtKB-SubCell"/>
</dbReference>
<sequence length="446" mass="49239">MLTTAAITTAGVALIAVSLRFITRISPFSVKWGADDWVVTGIAPVAACQLMFILAMVYYGFGQDIYMLSPAAISNAAKFWYFSELAFVILTFSTKIAILCFYLRLFPTGEIRNVTYLLISVCVTAMVSIFFAHLFQCWPISYRWRMYLGDDAMYSETPPTCRVDRQGLNFAFSILNLVIEVVIVSLPIPKLLKLQLQWWKKIEVVSVFAFGFIITIIAITRLSITLTASYSSNFTFPGFEDRHMRSSSFYAAKLSGCSSLKKQFICDVVYSRFPGCFSTRLYRSTSIPFLRCPPPSSSVAPFIVTVTVCAPDACHDGSTALCSSAAGLYVTREKYNIKASSLSSFPAIINFIIIIVFLQTPQSPITIHSSTMQFNVLAILSLLAITGSAQRCLKGNNHNRGESCEGVGNLVCSHNLKHVLVCNDNHIWERSSDCGGLCLSGSCHCG</sequence>
<dbReference type="InterPro" id="IPR052337">
    <property type="entry name" value="SAT4-like"/>
</dbReference>
<keyword evidence="4 6" id="KW-0472">Membrane</keyword>
<feature type="transmembrane region" description="Helical" evidence="6">
    <location>
        <begin position="204"/>
        <end position="224"/>
    </location>
</feature>
<dbReference type="STRING" id="5454.A0A163F4F0"/>
<evidence type="ECO:0000259" key="7">
    <source>
        <dbReference type="Pfam" id="PF20684"/>
    </source>
</evidence>
<evidence type="ECO:0000256" key="5">
    <source>
        <dbReference type="ARBA" id="ARBA00038359"/>
    </source>
</evidence>
<keyword evidence="3 6" id="KW-1133">Transmembrane helix</keyword>
<dbReference type="EMBL" id="JYNV01000173">
    <property type="protein sequence ID" value="KZM24139.1"/>
    <property type="molecule type" value="Genomic_DNA"/>
</dbReference>
<feature type="transmembrane region" description="Helical" evidence="6">
    <location>
        <begin position="370"/>
        <end position="389"/>
    </location>
</feature>
<feature type="transmembrane region" description="Helical" evidence="6">
    <location>
        <begin position="339"/>
        <end position="358"/>
    </location>
</feature>
<feature type="transmembrane region" description="Helical" evidence="6">
    <location>
        <begin position="37"/>
        <end position="59"/>
    </location>
</feature>
<evidence type="ECO:0000256" key="6">
    <source>
        <dbReference type="SAM" id="Phobius"/>
    </source>
</evidence>
<comment type="subcellular location">
    <subcellularLocation>
        <location evidence="1">Membrane</location>
        <topology evidence="1">Multi-pass membrane protein</topology>
    </subcellularLocation>
</comment>
<organism evidence="8 9">
    <name type="scientific">Didymella rabiei</name>
    <name type="common">Chickpea ascochyta blight fungus</name>
    <name type="synonym">Mycosphaerella rabiei</name>
    <dbReference type="NCBI Taxonomy" id="5454"/>
    <lineage>
        <taxon>Eukaryota</taxon>
        <taxon>Fungi</taxon>
        <taxon>Dikarya</taxon>
        <taxon>Ascomycota</taxon>
        <taxon>Pezizomycotina</taxon>
        <taxon>Dothideomycetes</taxon>
        <taxon>Pleosporomycetidae</taxon>
        <taxon>Pleosporales</taxon>
        <taxon>Pleosporineae</taxon>
        <taxon>Didymellaceae</taxon>
        <taxon>Ascochyta</taxon>
    </lineage>
</organism>
<feature type="domain" description="Rhodopsin" evidence="7">
    <location>
        <begin position="19"/>
        <end position="236"/>
    </location>
</feature>
<reference evidence="8 9" key="1">
    <citation type="journal article" date="2016" name="Sci. Rep.">
        <title>Draft genome sequencing and secretome analysis of fungal phytopathogen Ascochyta rabiei provides insight into the necrotrophic effector repertoire.</title>
        <authorList>
            <person name="Verma S."/>
            <person name="Gazara R.K."/>
            <person name="Nizam S."/>
            <person name="Parween S."/>
            <person name="Chattopadhyay D."/>
            <person name="Verma P.K."/>
        </authorList>
    </citation>
    <scope>NUCLEOTIDE SEQUENCE [LARGE SCALE GENOMIC DNA]</scope>
    <source>
        <strain evidence="8 9">ArDII</strain>
    </source>
</reference>
<evidence type="ECO:0000313" key="9">
    <source>
        <dbReference type="Proteomes" id="UP000076837"/>
    </source>
</evidence>
<comment type="caution">
    <text evidence="8">The sequence shown here is derived from an EMBL/GenBank/DDBJ whole genome shotgun (WGS) entry which is preliminary data.</text>
</comment>
<evidence type="ECO:0000313" key="8">
    <source>
        <dbReference type="EMBL" id="KZM24139.1"/>
    </source>
</evidence>
<feature type="transmembrane region" description="Helical" evidence="6">
    <location>
        <begin position="170"/>
        <end position="192"/>
    </location>
</feature>
<comment type="similarity">
    <text evidence="5">Belongs to the SAT4 family.</text>
</comment>
<proteinExistence type="inferred from homology"/>
<evidence type="ECO:0000256" key="1">
    <source>
        <dbReference type="ARBA" id="ARBA00004141"/>
    </source>
</evidence>
<accession>A0A163F4F0</accession>
<name>A0A163F4F0_DIDRA</name>